<dbReference type="GO" id="GO:0003677">
    <property type="term" value="F:DNA binding"/>
    <property type="evidence" value="ECO:0007669"/>
    <property type="project" value="UniProtKB-UniRule"/>
</dbReference>
<dbReference type="EMBL" id="CP012098">
    <property type="protein sequence ID" value="AQP39748.1"/>
    <property type="molecule type" value="Genomic_DNA"/>
</dbReference>
<evidence type="ECO:0000313" key="4">
    <source>
        <dbReference type="EMBL" id="AQP39748.1"/>
    </source>
</evidence>
<feature type="domain" description="HTH tetR-type" evidence="3">
    <location>
        <begin position="47"/>
        <end position="107"/>
    </location>
</feature>
<feature type="DNA-binding region" description="H-T-H motif" evidence="2">
    <location>
        <begin position="70"/>
        <end position="89"/>
    </location>
</feature>
<evidence type="ECO:0000313" key="5">
    <source>
        <dbReference type="Proteomes" id="UP000188159"/>
    </source>
</evidence>
<dbReference type="PROSITE" id="PS50977">
    <property type="entry name" value="HTH_TETR_2"/>
    <property type="match status" value="1"/>
</dbReference>
<dbReference type="SUPFAM" id="SSF46689">
    <property type="entry name" value="Homeodomain-like"/>
    <property type="match status" value="1"/>
</dbReference>
<dbReference type="InterPro" id="IPR050624">
    <property type="entry name" value="HTH-type_Tx_Regulator"/>
</dbReference>
<evidence type="ECO:0000256" key="1">
    <source>
        <dbReference type="ARBA" id="ARBA00023125"/>
    </source>
</evidence>
<accession>A0A1Q2C7N9</accession>
<name>A0A1Q2C7N9_ANAHA</name>
<dbReference type="Gene3D" id="1.10.357.10">
    <property type="entry name" value="Tetracycline Repressor, domain 2"/>
    <property type="match status" value="1"/>
</dbReference>
<protein>
    <recommendedName>
        <fullName evidence="3">HTH tetR-type domain-containing protein</fullName>
    </recommendedName>
</protein>
<organism evidence="4 5">
    <name type="scientific">Anaerostipes hadrus</name>
    <dbReference type="NCBI Taxonomy" id="649756"/>
    <lineage>
        <taxon>Bacteria</taxon>
        <taxon>Bacillati</taxon>
        <taxon>Bacillota</taxon>
        <taxon>Clostridia</taxon>
        <taxon>Lachnospirales</taxon>
        <taxon>Lachnospiraceae</taxon>
        <taxon>Anaerostipes</taxon>
    </lineage>
</organism>
<dbReference type="PANTHER" id="PTHR43479">
    <property type="entry name" value="ACREF/ENVCD OPERON REPRESSOR-RELATED"/>
    <property type="match status" value="1"/>
</dbReference>
<reference evidence="4 5" key="1">
    <citation type="journal article" date="2016" name="Sci. Rep.">
        <title>Accelerated dysbiosis of gut microbiota during aggravation of DSS-induced colitis by a butyrate-producing bacterium.</title>
        <authorList>
            <person name="Zhang Q."/>
            <person name="Wu Y."/>
            <person name="Wang J."/>
            <person name="Wu G."/>
            <person name="Long W."/>
            <person name="Xue Z."/>
            <person name="Wang L."/>
            <person name="Zhang X."/>
            <person name="Pang X."/>
            <person name="Zhao Y."/>
            <person name="Zhao L."/>
            <person name="Zhang C."/>
        </authorList>
    </citation>
    <scope>NUCLEOTIDE SEQUENCE [LARGE SCALE GENOMIC DNA]</scope>
    <source>
        <strain evidence="4 5">BPB5</strain>
    </source>
</reference>
<keyword evidence="1 2" id="KW-0238">DNA-binding</keyword>
<dbReference type="Proteomes" id="UP000188159">
    <property type="component" value="Chromosome"/>
</dbReference>
<evidence type="ECO:0000256" key="2">
    <source>
        <dbReference type="PROSITE-ProRule" id="PRU00335"/>
    </source>
</evidence>
<dbReference type="InterPro" id="IPR039532">
    <property type="entry name" value="TetR_C_Firmicutes"/>
</dbReference>
<dbReference type="AlphaFoldDB" id="A0A1Q2C7N9"/>
<sequence length="227" mass="26550">MYVYTTTTKIVFLVIIEHFSLFCRLSFLYDFKGVFNMVEKKTDRRILKTKRALRESLLYLLKEQPIQKISVSRLCEKSDINRSTFYTYYSSPMNLLESIEDEILNTLEEDMIQFEKENSISQLMNSIIFYISEHKQLVRLLFSDHGDPGFQNKLLLATQHWTMPMWQSRRPDYDAEALSSLHIYIVSGCMALIRQWITGGFKESEEEISSMLEKLSASTSAGFLQGK</sequence>
<dbReference type="Pfam" id="PF14278">
    <property type="entry name" value="TetR_C_8"/>
    <property type="match status" value="1"/>
</dbReference>
<dbReference type="PANTHER" id="PTHR43479:SF7">
    <property type="entry name" value="TETR-FAMILY TRANSCRIPTIONAL REGULATOR"/>
    <property type="match status" value="1"/>
</dbReference>
<evidence type="ECO:0000259" key="3">
    <source>
        <dbReference type="PROSITE" id="PS50977"/>
    </source>
</evidence>
<proteinExistence type="predicted"/>
<dbReference type="InterPro" id="IPR009057">
    <property type="entry name" value="Homeodomain-like_sf"/>
</dbReference>
<gene>
    <name evidence="4" type="ORF">DO83_09200</name>
</gene>
<dbReference type="InterPro" id="IPR001647">
    <property type="entry name" value="HTH_TetR"/>
</dbReference>